<keyword evidence="2" id="KW-0808">Transferase</keyword>
<accession>W0RBB0</accession>
<gene>
    <name evidence="2" type="ORF">J421_0847</name>
</gene>
<dbReference type="PANTHER" id="PTHR42912">
    <property type="entry name" value="METHYLTRANSFERASE"/>
    <property type="match status" value="1"/>
</dbReference>
<name>W0RBB0_9BACT</name>
<dbReference type="KEGG" id="gba:J421_0847"/>
<organism evidence="2 3">
    <name type="scientific">Gemmatirosa kalamazoonensis</name>
    <dbReference type="NCBI Taxonomy" id="861299"/>
    <lineage>
        <taxon>Bacteria</taxon>
        <taxon>Pseudomonadati</taxon>
        <taxon>Gemmatimonadota</taxon>
        <taxon>Gemmatimonadia</taxon>
        <taxon>Gemmatimonadales</taxon>
        <taxon>Gemmatimonadaceae</taxon>
        <taxon>Gemmatirosa</taxon>
    </lineage>
</organism>
<dbReference type="RefSeq" id="WP_025409924.1">
    <property type="nucleotide sequence ID" value="NZ_CP007128.1"/>
</dbReference>
<dbReference type="Gene3D" id="3.40.50.150">
    <property type="entry name" value="Vaccinia Virus protein VP39"/>
    <property type="match status" value="1"/>
</dbReference>
<proteinExistence type="predicted"/>
<dbReference type="InterPro" id="IPR013216">
    <property type="entry name" value="Methyltransf_11"/>
</dbReference>
<dbReference type="InterPro" id="IPR050508">
    <property type="entry name" value="Methyltransf_Superfamily"/>
</dbReference>
<dbReference type="PATRIC" id="fig|861299.3.peg.861"/>
<dbReference type="SUPFAM" id="SSF53335">
    <property type="entry name" value="S-adenosyl-L-methionine-dependent methyltransferases"/>
    <property type="match status" value="1"/>
</dbReference>
<dbReference type="HOGENOM" id="CLU_1041032_0_0_0"/>
<evidence type="ECO:0000259" key="1">
    <source>
        <dbReference type="Pfam" id="PF08241"/>
    </source>
</evidence>
<dbReference type="EMBL" id="CP007128">
    <property type="protein sequence ID" value="AHG88384.1"/>
    <property type="molecule type" value="Genomic_DNA"/>
</dbReference>
<dbReference type="GO" id="GO:0032259">
    <property type="term" value="P:methylation"/>
    <property type="evidence" value="ECO:0007669"/>
    <property type="project" value="UniProtKB-KW"/>
</dbReference>
<dbReference type="Proteomes" id="UP000019151">
    <property type="component" value="Chromosome"/>
</dbReference>
<reference evidence="2 3" key="1">
    <citation type="journal article" date="2014" name="Genome Announc.">
        <title>Genome Sequence and Methylome of Soil Bacterium Gemmatirosa kalamazoonensis KBS708T, a Member of the Rarely Cultivated Gemmatimonadetes Phylum.</title>
        <authorList>
            <person name="Debruyn J.M."/>
            <person name="Radosevich M."/>
            <person name="Wommack K.E."/>
            <person name="Polson S.W."/>
            <person name="Hauser L.J."/>
            <person name="Fawaz M.N."/>
            <person name="Korlach J."/>
            <person name="Tsai Y.C."/>
        </authorList>
    </citation>
    <scope>NUCLEOTIDE SEQUENCE [LARGE SCALE GENOMIC DNA]</scope>
    <source>
        <strain evidence="2 3">KBS708</strain>
    </source>
</reference>
<keyword evidence="3" id="KW-1185">Reference proteome</keyword>
<feature type="domain" description="Methyltransferase type 11" evidence="1">
    <location>
        <begin position="81"/>
        <end position="180"/>
    </location>
</feature>
<dbReference type="CDD" id="cd02440">
    <property type="entry name" value="AdoMet_MTases"/>
    <property type="match status" value="1"/>
</dbReference>
<dbReference type="GO" id="GO:0008757">
    <property type="term" value="F:S-adenosylmethionine-dependent methyltransferase activity"/>
    <property type="evidence" value="ECO:0007669"/>
    <property type="project" value="InterPro"/>
</dbReference>
<evidence type="ECO:0000313" key="3">
    <source>
        <dbReference type="Proteomes" id="UP000019151"/>
    </source>
</evidence>
<dbReference type="InterPro" id="IPR029063">
    <property type="entry name" value="SAM-dependent_MTases_sf"/>
</dbReference>
<dbReference type="OrthoDB" id="7348755at2"/>
<dbReference type="Pfam" id="PF08241">
    <property type="entry name" value="Methyltransf_11"/>
    <property type="match status" value="1"/>
</dbReference>
<dbReference type="InParanoid" id="W0RBB0"/>
<sequence>MRTNNTCSAFVVGSHPVRPVHPVQNAEPPHPVGLLSPAAAAFDAVAPRFDARFGAWLSVAAQRRAVRAALLDAFPVGARVLELGGGTGEDAAWLARRGRTVLLTDPSPAMVREAAAKLVPLGMPEPTIAPAERLPELSELHASGSLDGAFSNFAALNCVTDLAAVGLGLARLVRPGGRALLVVFGTLAVGEWVVQLARGDARAAFRRLARGDVPARLGGHDFSVRYHRGADLVRALAPWFRPVARRGIGVCVPPSAAEPWISRHPRLLGALEAADRVVSRPLAALGDHVLYDFVRTETAA</sequence>
<dbReference type="STRING" id="861299.J421_0847"/>
<evidence type="ECO:0000313" key="2">
    <source>
        <dbReference type="EMBL" id="AHG88384.1"/>
    </source>
</evidence>
<keyword evidence="2" id="KW-0489">Methyltransferase</keyword>
<protein>
    <submittedName>
        <fullName evidence="2">Type 11 methyltransferase</fullName>
    </submittedName>
</protein>
<dbReference type="AlphaFoldDB" id="W0RBB0"/>
<dbReference type="eggNOG" id="COG2226">
    <property type="taxonomic scope" value="Bacteria"/>
</dbReference>